<reference evidence="5 6" key="1">
    <citation type="journal article" date="2015" name="Genome Announc.">
        <title>Expanding the biotechnology potential of lactobacilli through comparative genomics of 213 strains and associated genera.</title>
        <authorList>
            <person name="Sun Z."/>
            <person name="Harris H.M."/>
            <person name="McCann A."/>
            <person name="Guo C."/>
            <person name="Argimon S."/>
            <person name="Zhang W."/>
            <person name="Yang X."/>
            <person name="Jeffery I.B."/>
            <person name="Cooney J.C."/>
            <person name="Kagawa T.F."/>
            <person name="Liu W."/>
            <person name="Song Y."/>
            <person name="Salvetti E."/>
            <person name="Wrobel A."/>
            <person name="Rasinkangas P."/>
            <person name="Parkhill J."/>
            <person name="Rea M.C."/>
            <person name="O'Sullivan O."/>
            <person name="Ritari J."/>
            <person name="Douillard F.P."/>
            <person name="Paul Ross R."/>
            <person name="Yang R."/>
            <person name="Briner A.E."/>
            <person name="Felis G.E."/>
            <person name="de Vos W.M."/>
            <person name="Barrangou R."/>
            <person name="Klaenhammer T.R."/>
            <person name="Caufield P.W."/>
            <person name="Cui Y."/>
            <person name="Zhang H."/>
            <person name="O'Toole P.W."/>
        </authorList>
    </citation>
    <scope>NUCLEOTIDE SEQUENCE [LARGE SCALE GENOMIC DNA]</scope>
    <source>
        <strain evidence="5 6">DSM 20690</strain>
    </source>
</reference>
<dbReference type="PROSITE" id="PS00356">
    <property type="entry name" value="HTH_LACI_1"/>
    <property type="match status" value="1"/>
</dbReference>
<evidence type="ECO:0000313" key="6">
    <source>
        <dbReference type="Proteomes" id="UP000051565"/>
    </source>
</evidence>
<evidence type="ECO:0000259" key="4">
    <source>
        <dbReference type="PROSITE" id="PS50932"/>
    </source>
</evidence>
<accession>A0A0R2JQ62</accession>
<feature type="domain" description="HTH lacI-type" evidence="4">
    <location>
        <begin position="9"/>
        <end position="64"/>
    </location>
</feature>
<evidence type="ECO:0000256" key="1">
    <source>
        <dbReference type="ARBA" id="ARBA00023015"/>
    </source>
</evidence>
<dbReference type="Gene3D" id="1.10.260.40">
    <property type="entry name" value="lambda repressor-like DNA-binding domains"/>
    <property type="match status" value="1"/>
</dbReference>
<name>A0A0R2JQ62_9LACO</name>
<dbReference type="GO" id="GO:0003700">
    <property type="term" value="F:DNA-binding transcription factor activity"/>
    <property type="evidence" value="ECO:0007669"/>
    <property type="project" value="TreeGrafter"/>
</dbReference>
<dbReference type="SUPFAM" id="SSF47413">
    <property type="entry name" value="lambda repressor-like DNA-binding domains"/>
    <property type="match status" value="1"/>
</dbReference>
<gene>
    <name evidence="5" type="ORF">IV52_GL000666</name>
</gene>
<evidence type="ECO:0000256" key="2">
    <source>
        <dbReference type="ARBA" id="ARBA00023125"/>
    </source>
</evidence>
<keyword evidence="1" id="KW-0805">Transcription regulation</keyword>
<proteinExistence type="predicted"/>
<dbReference type="GO" id="GO:0000976">
    <property type="term" value="F:transcription cis-regulatory region binding"/>
    <property type="evidence" value="ECO:0007669"/>
    <property type="project" value="TreeGrafter"/>
</dbReference>
<protein>
    <submittedName>
        <fullName evidence="5">Transcriptional regulator</fullName>
    </submittedName>
</protein>
<dbReference type="SUPFAM" id="SSF53822">
    <property type="entry name" value="Periplasmic binding protein-like I"/>
    <property type="match status" value="1"/>
</dbReference>
<dbReference type="InterPro" id="IPR010982">
    <property type="entry name" value="Lambda_DNA-bd_dom_sf"/>
</dbReference>
<keyword evidence="2" id="KW-0238">DNA-binding</keyword>
<evidence type="ECO:0000256" key="3">
    <source>
        <dbReference type="ARBA" id="ARBA00023163"/>
    </source>
</evidence>
<dbReference type="PANTHER" id="PTHR30146">
    <property type="entry name" value="LACI-RELATED TRANSCRIPTIONAL REPRESSOR"/>
    <property type="match status" value="1"/>
</dbReference>
<dbReference type="Proteomes" id="UP000051565">
    <property type="component" value="Unassembled WGS sequence"/>
</dbReference>
<dbReference type="InterPro" id="IPR000843">
    <property type="entry name" value="HTH_LacI"/>
</dbReference>
<dbReference type="CDD" id="cd01392">
    <property type="entry name" value="HTH_LacI"/>
    <property type="match status" value="1"/>
</dbReference>
<dbReference type="Pfam" id="PF00356">
    <property type="entry name" value="LacI"/>
    <property type="match status" value="1"/>
</dbReference>
<comment type="caution">
    <text evidence="5">The sequence shown here is derived from an EMBL/GenBank/DDBJ whole genome shotgun (WGS) entry which is preliminary data.</text>
</comment>
<dbReference type="EMBL" id="JQBT01000032">
    <property type="protein sequence ID" value="KRN79257.1"/>
    <property type="molecule type" value="Genomic_DNA"/>
</dbReference>
<dbReference type="InterPro" id="IPR028082">
    <property type="entry name" value="Peripla_BP_I"/>
</dbReference>
<keyword evidence="3" id="KW-0804">Transcription</keyword>
<dbReference type="PATRIC" id="fig|1122148.6.peg.688"/>
<dbReference type="Pfam" id="PF13407">
    <property type="entry name" value="Peripla_BP_4"/>
    <property type="match status" value="1"/>
</dbReference>
<organism evidence="5 6">
    <name type="scientific">Fructilactobacillus lindneri DSM 20690 = JCM 11027</name>
    <dbReference type="NCBI Taxonomy" id="1122148"/>
    <lineage>
        <taxon>Bacteria</taxon>
        <taxon>Bacillati</taxon>
        <taxon>Bacillota</taxon>
        <taxon>Bacilli</taxon>
        <taxon>Lactobacillales</taxon>
        <taxon>Lactobacillaceae</taxon>
        <taxon>Fructilactobacillus</taxon>
    </lineage>
</organism>
<dbReference type="Gene3D" id="3.40.50.2300">
    <property type="match status" value="2"/>
</dbReference>
<keyword evidence="6" id="KW-1185">Reference proteome</keyword>
<dbReference type="SMART" id="SM00354">
    <property type="entry name" value="HTH_LACI"/>
    <property type="match status" value="1"/>
</dbReference>
<dbReference type="STRING" id="53444.AYR59_06830"/>
<dbReference type="PANTHER" id="PTHR30146:SF154">
    <property type="entry name" value="TRANSCRIPTION REGULATOR, MEMBER OF GALR FAMILY"/>
    <property type="match status" value="1"/>
</dbReference>
<dbReference type="InterPro" id="IPR025997">
    <property type="entry name" value="SBP_2_dom"/>
</dbReference>
<evidence type="ECO:0000313" key="5">
    <source>
        <dbReference type="EMBL" id="KRN79257.1"/>
    </source>
</evidence>
<dbReference type="AlphaFoldDB" id="A0A0R2JQ62"/>
<sequence>MIQMTHQKITITEIAQEAQVSTATVSRYLNGKADLMSETTYKRVKKVINKYNYVPNTMARQLKNKKKHIVAVSAADITDYFSIEMFKGITAELEKHGFNTILLNSANSPQKEKQNILSFDTDLLAGLIIQPLTNNLKFLKSEIKDDFPIVLLDREIPETNWSSIVTNNLQITRDACRYFKQQKNISKIILVADESKNVSTIKQRIAGIKEVYDDSELQIIDSGKSKTSFTRAYKKLKQAIKQNPQTLIFAIKERWLIEILPRLMYAGLIGKHQPTLMTGFSDSNLINIINPTIKVIRQYPFKMGETAGKVLLKQLKKPDNSNFKRIEVPASFDRD</sequence>
<dbReference type="PROSITE" id="PS50932">
    <property type="entry name" value="HTH_LACI_2"/>
    <property type="match status" value="1"/>
</dbReference>